<dbReference type="EMBL" id="JADOGI010000142">
    <property type="protein sequence ID" value="MBF8191000.1"/>
    <property type="molecule type" value="Genomic_DNA"/>
</dbReference>
<evidence type="ECO:0000313" key="1">
    <source>
        <dbReference type="EMBL" id="MBF8191000.1"/>
    </source>
</evidence>
<dbReference type="Proteomes" id="UP000605361">
    <property type="component" value="Unassembled WGS sequence"/>
</dbReference>
<reference evidence="1" key="1">
    <citation type="submission" date="2020-11" db="EMBL/GenBank/DDBJ databases">
        <title>Whole-genome analyses of Nonomuraea sp. K274.</title>
        <authorList>
            <person name="Veyisoglu A."/>
        </authorList>
    </citation>
    <scope>NUCLEOTIDE SEQUENCE</scope>
    <source>
        <strain evidence="1">K274</strain>
    </source>
</reference>
<name>A0A931F1Y8_9ACTN</name>
<dbReference type="AlphaFoldDB" id="A0A931F1Y8"/>
<accession>A0A931F1Y8</accession>
<gene>
    <name evidence="1" type="ORF">ITP53_35895</name>
</gene>
<evidence type="ECO:0000313" key="2">
    <source>
        <dbReference type="Proteomes" id="UP000605361"/>
    </source>
</evidence>
<organism evidence="1 2">
    <name type="scientific">Nonomuraea cypriaca</name>
    <dbReference type="NCBI Taxonomy" id="1187855"/>
    <lineage>
        <taxon>Bacteria</taxon>
        <taxon>Bacillati</taxon>
        <taxon>Actinomycetota</taxon>
        <taxon>Actinomycetes</taxon>
        <taxon>Streptosporangiales</taxon>
        <taxon>Streptosporangiaceae</taxon>
        <taxon>Nonomuraea</taxon>
    </lineage>
</organism>
<protein>
    <submittedName>
        <fullName evidence="1">Uncharacterized protein</fullName>
    </submittedName>
</protein>
<comment type="caution">
    <text evidence="1">The sequence shown here is derived from an EMBL/GenBank/DDBJ whole genome shotgun (WGS) entry which is preliminary data.</text>
</comment>
<keyword evidence="2" id="KW-1185">Reference proteome</keyword>
<dbReference type="RefSeq" id="WP_195899911.1">
    <property type="nucleotide sequence ID" value="NZ_JADOGI010000142.1"/>
</dbReference>
<proteinExistence type="predicted"/>
<sequence>MGEFVGIDPPGAQRLIRQMEIGKSVLGGTRPGLDAAIAEAGADWAGRQGTTAMHRTWAFFHEAQQDLKWRIDTVEQLVPVREKGMLTGMFPFRGAAAATRAAEQAAGLIAAALARHDEDPSWRGVERAVSSAEDEVHDPAYAAALLAALGPETFTRLFGDWIRAAGEPGGLPPEAMDRAAGSSPGVLAQAFASAERTGRLGEEWYAIVETAPADVLTTLVGLAGQSSTLLNRVAAGVLSRPPGPGWNPYNLARAYEANPEAFQHLLAEHEHEARALFAAFGPATDASGPAFDIPGPATDASGPAFDASGPGSAYEEALARALHAALRPDAGVAGLRQRAWINVIRGMGSRAGDDLGAFAGSPVSRALVGDVPPYLGQLARVQAEAPEPPWDKLDPETAARFMGALMRDPAAAATLMTAYAEWSDDEPAEHVAALRRALERRGG</sequence>